<evidence type="ECO:0000313" key="3">
    <source>
        <dbReference type="Proteomes" id="UP001500689"/>
    </source>
</evidence>
<evidence type="ECO:0000313" key="2">
    <source>
        <dbReference type="EMBL" id="GAA3558989.1"/>
    </source>
</evidence>
<proteinExistence type="predicted"/>
<dbReference type="Proteomes" id="UP001500689">
    <property type="component" value="Unassembled WGS sequence"/>
</dbReference>
<organism evidence="2 3">
    <name type="scientific">Amycolatopsis ultiminotia</name>
    <dbReference type="NCBI Taxonomy" id="543629"/>
    <lineage>
        <taxon>Bacteria</taxon>
        <taxon>Bacillati</taxon>
        <taxon>Actinomycetota</taxon>
        <taxon>Actinomycetes</taxon>
        <taxon>Pseudonocardiales</taxon>
        <taxon>Pseudonocardiaceae</taxon>
        <taxon>Amycolatopsis</taxon>
    </lineage>
</organism>
<gene>
    <name evidence="2" type="ORF">GCM10022222_48220</name>
</gene>
<name>A0ABP6X0F8_9PSEU</name>
<comment type="caution">
    <text evidence="2">The sequence shown here is derived from an EMBL/GenBank/DDBJ whole genome shotgun (WGS) entry which is preliminary data.</text>
</comment>
<feature type="region of interest" description="Disordered" evidence="1">
    <location>
        <begin position="1"/>
        <end position="71"/>
    </location>
</feature>
<accession>A0ABP6X0F8</accession>
<dbReference type="EMBL" id="BAAAZN010000010">
    <property type="protein sequence ID" value="GAA3558989.1"/>
    <property type="molecule type" value="Genomic_DNA"/>
</dbReference>
<evidence type="ECO:0000256" key="1">
    <source>
        <dbReference type="SAM" id="MobiDB-lite"/>
    </source>
</evidence>
<sequence>MGAGVPESVWEAPKPPRVCGVHRSPAAEAEAGIGTPGPVTAGDPERPARRNRSTANPGEQGTIPQVRPAVPARGNAAGLVERSRGNAAGLAGRSWRGLCREGRSSAVGGGSAVGSVGLFRCAVVPGGSVELS</sequence>
<feature type="compositionally biased region" description="Polar residues" evidence="1">
    <location>
        <begin position="53"/>
        <end position="63"/>
    </location>
</feature>
<protein>
    <submittedName>
        <fullName evidence="2">Uncharacterized protein</fullName>
    </submittedName>
</protein>
<reference evidence="3" key="1">
    <citation type="journal article" date="2019" name="Int. J. Syst. Evol. Microbiol.">
        <title>The Global Catalogue of Microorganisms (GCM) 10K type strain sequencing project: providing services to taxonomists for standard genome sequencing and annotation.</title>
        <authorList>
            <consortium name="The Broad Institute Genomics Platform"/>
            <consortium name="The Broad Institute Genome Sequencing Center for Infectious Disease"/>
            <person name="Wu L."/>
            <person name="Ma J."/>
        </authorList>
    </citation>
    <scope>NUCLEOTIDE SEQUENCE [LARGE SCALE GENOMIC DNA]</scope>
    <source>
        <strain evidence="3">JCM 16898</strain>
    </source>
</reference>
<keyword evidence="3" id="KW-1185">Reference proteome</keyword>